<dbReference type="Proteomes" id="UP001331761">
    <property type="component" value="Unassembled WGS sequence"/>
</dbReference>
<keyword evidence="2" id="KW-0812">Transmembrane</keyword>
<keyword evidence="2" id="KW-0472">Membrane</keyword>
<dbReference type="AlphaFoldDB" id="A0AAN8FP81"/>
<keyword evidence="2" id="KW-1133">Transmembrane helix</keyword>
<evidence type="ECO:0000256" key="1">
    <source>
        <dbReference type="SAM" id="MobiDB-lite"/>
    </source>
</evidence>
<evidence type="ECO:0000313" key="4">
    <source>
        <dbReference type="Proteomes" id="UP001331761"/>
    </source>
</evidence>
<reference evidence="3 4" key="1">
    <citation type="submission" date="2019-10" db="EMBL/GenBank/DDBJ databases">
        <title>Assembly and Annotation for the nematode Trichostrongylus colubriformis.</title>
        <authorList>
            <person name="Martin J."/>
        </authorList>
    </citation>
    <scope>NUCLEOTIDE SEQUENCE [LARGE SCALE GENOMIC DNA]</scope>
    <source>
        <strain evidence="3">G859</strain>
        <tissue evidence="3">Whole worm</tissue>
    </source>
</reference>
<gene>
    <name evidence="3" type="ORF">GCK32_007060</name>
</gene>
<organism evidence="3 4">
    <name type="scientific">Trichostrongylus colubriformis</name>
    <name type="common">Black scour worm</name>
    <dbReference type="NCBI Taxonomy" id="6319"/>
    <lineage>
        <taxon>Eukaryota</taxon>
        <taxon>Metazoa</taxon>
        <taxon>Ecdysozoa</taxon>
        <taxon>Nematoda</taxon>
        <taxon>Chromadorea</taxon>
        <taxon>Rhabditida</taxon>
        <taxon>Rhabditina</taxon>
        <taxon>Rhabditomorpha</taxon>
        <taxon>Strongyloidea</taxon>
        <taxon>Trichostrongylidae</taxon>
        <taxon>Trichostrongylus</taxon>
    </lineage>
</organism>
<dbReference type="EMBL" id="WIXE01008030">
    <property type="protein sequence ID" value="KAK5979745.1"/>
    <property type="molecule type" value="Genomic_DNA"/>
</dbReference>
<proteinExistence type="predicted"/>
<sequence length="80" mass="8745">MTPVLISLQITSTTATVEPVQQHKGTDSPKGPKAKHHGRTVNYGAIFFVITTGLSGVFLALFTIMLGIVWRQYNIAHHIS</sequence>
<protein>
    <submittedName>
        <fullName evidence="3">Uncharacterized protein</fullName>
    </submittedName>
</protein>
<feature type="transmembrane region" description="Helical" evidence="2">
    <location>
        <begin position="43"/>
        <end position="70"/>
    </location>
</feature>
<accession>A0AAN8FP81</accession>
<name>A0AAN8FP81_TRICO</name>
<feature type="region of interest" description="Disordered" evidence="1">
    <location>
        <begin position="16"/>
        <end position="36"/>
    </location>
</feature>
<evidence type="ECO:0000313" key="3">
    <source>
        <dbReference type="EMBL" id="KAK5979745.1"/>
    </source>
</evidence>
<evidence type="ECO:0000256" key="2">
    <source>
        <dbReference type="SAM" id="Phobius"/>
    </source>
</evidence>
<comment type="caution">
    <text evidence="3">The sequence shown here is derived from an EMBL/GenBank/DDBJ whole genome shotgun (WGS) entry which is preliminary data.</text>
</comment>
<keyword evidence="4" id="KW-1185">Reference proteome</keyword>